<dbReference type="Gene3D" id="3.30.1330.60">
    <property type="entry name" value="OmpA-like domain"/>
    <property type="match status" value="1"/>
</dbReference>
<dbReference type="EMBL" id="JANCMU010000005">
    <property type="protein sequence ID" value="MDG4946594.1"/>
    <property type="molecule type" value="Genomic_DNA"/>
</dbReference>
<evidence type="ECO:0000259" key="6">
    <source>
        <dbReference type="PROSITE" id="PS51123"/>
    </source>
</evidence>
<dbReference type="GO" id="GO:0009279">
    <property type="term" value="C:cell outer membrane"/>
    <property type="evidence" value="ECO:0007669"/>
    <property type="project" value="UniProtKB-SubCell"/>
</dbReference>
<comment type="caution">
    <text evidence="7">The sequence shown here is derived from an EMBL/GenBank/DDBJ whole genome shotgun (WGS) entry which is preliminary data.</text>
</comment>
<dbReference type="CDD" id="cd07185">
    <property type="entry name" value="OmpA_C-like"/>
    <property type="match status" value="1"/>
</dbReference>
<dbReference type="InterPro" id="IPR006665">
    <property type="entry name" value="OmpA-like"/>
</dbReference>
<dbReference type="PROSITE" id="PS51123">
    <property type="entry name" value="OMPA_2"/>
    <property type="match status" value="1"/>
</dbReference>
<name>A0A9X4MYZ2_9FLAO</name>
<dbReference type="PRINTS" id="PR01021">
    <property type="entry name" value="OMPADOMAIN"/>
</dbReference>
<evidence type="ECO:0000256" key="3">
    <source>
        <dbReference type="ARBA" id="ARBA00023237"/>
    </source>
</evidence>
<evidence type="ECO:0000256" key="5">
    <source>
        <dbReference type="SAM" id="MobiDB-lite"/>
    </source>
</evidence>
<evidence type="ECO:0000256" key="2">
    <source>
        <dbReference type="ARBA" id="ARBA00023136"/>
    </source>
</evidence>
<dbReference type="InterPro" id="IPR050330">
    <property type="entry name" value="Bact_OuterMem_StrucFunc"/>
</dbReference>
<evidence type="ECO:0000313" key="8">
    <source>
        <dbReference type="Proteomes" id="UP001152599"/>
    </source>
</evidence>
<keyword evidence="2 4" id="KW-0472">Membrane</keyword>
<keyword evidence="8" id="KW-1185">Reference proteome</keyword>
<dbReference type="PANTHER" id="PTHR30329:SF21">
    <property type="entry name" value="LIPOPROTEIN YIAD-RELATED"/>
    <property type="match status" value="1"/>
</dbReference>
<dbReference type="RefSeq" id="WP_304420958.1">
    <property type="nucleotide sequence ID" value="NZ_JANCMU010000005.1"/>
</dbReference>
<dbReference type="SUPFAM" id="SSF103088">
    <property type="entry name" value="OmpA-like"/>
    <property type="match status" value="1"/>
</dbReference>
<reference evidence="7" key="1">
    <citation type="submission" date="2022-07" db="EMBL/GenBank/DDBJ databases">
        <title>Description and genome-wide analysis of Profundicola chukchiensis gen. nov., sp. nov., marine bacteria isolated from bottom sediments of the Chukchi Sea.</title>
        <authorList>
            <person name="Romanenko L."/>
            <person name="Otstavnykh N."/>
            <person name="Kurilenko V."/>
            <person name="Eremeev V."/>
            <person name="Velansky P."/>
            <person name="Mikhailov V."/>
            <person name="Isaeva M."/>
        </authorList>
    </citation>
    <scope>NUCLEOTIDE SEQUENCE</scope>
    <source>
        <strain evidence="7">KMM 9713</strain>
    </source>
</reference>
<evidence type="ECO:0000256" key="4">
    <source>
        <dbReference type="PROSITE-ProRule" id="PRU00473"/>
    </source>
</evidence>
<feature type="region of interest" description="Disordered" evidence="5">
    <location>
        <begin position="37"/>
        <end position="59"/>
    </location>
</feature>
<proteinExistence type="predicted"/>
<comment type="subcellular location">
    <subcellularLocation>
        <location evidence="1">Cell outer membrane</location>
    </subcellularLocation>
</comment>
<keyword evidence="3" id="KW-0998">Cell outer membrane</keyword>
<evidence type="ECO:0000313" key="7">
    <source>
        <dbReference type="EMBL" id="MDG4946594.1"/>
    </source>
</evidence>
<feature type="domain" description="OmpA-like" evidence="6">
    <location>
        <begin position="119"/>
        <end position="236"/>
    </location>
</feature>
<dbReference type="InterPro" id="IPR006664">
    <property type="entry name" value="OMP_bac"/>
</dbReference>
<organism evidence="7 8">
    <name type="scientific">Profundicola chukchiensis</name>
    <dbReference type="NCBI Taxonomy" id="2961959"/>
    <lineage>
        <taxon>Bacteria</taxon>
        <taxon>Pseudomonadati</taxon>
        <taxon>Bacteroidota</taxon>
        <taxon>Flavobacteriia</taxon>
        <taxon>Flavobacteriales</taxon>
        <taxon>Weeksellaceae</taxon>
        <taxon>Profundicola</taxon>
    </lineage>
</organism>
<dbReference type="InterPro" id="IPR036737">
    <property type="entry name" value="OmpA-like_sf"/>
</dbReference>
<dbReference type="PANTHER" id="PTHR30329">
    <property type="entry name" value="STATOR ELEMENT OF FLAGELLAR MOTOR COMPLEX"/>
    <property type="match status" value="1"/>
</dbReference>
<dbReference type="PROSITE" id="PS51257">
    <property type="entry name" value="PROKAR_LIPOPROTEIN"/>
    <property type="match status" value="1"/>
</dbReference>
<dbReference type="Pfam" id="PF00691">
    <property type="entry name" value="OmpA"/>
    <property type="match status" value="1"/>
</dbReference>
<accession>A0A9X4MYZ2</accession>
<gene>
    <name evidence="7" type="ORF">NMK71_09220</name>
</gene>
<protein>
    <submittedName>
        <fullName evidence="7">OmpA family protein</fullName>
    </submittedName>
</protein>
<dbReference type="AlphaFoldDB" id="A0A9X4MYZ2"/>
<sequence>MKKVSLVLAVLALTSCKFDQNGNKNIIPIGEIRPTQQTVSTTAAPQVDETNTEATATAATEETEVSTEKVDAAGNYIYDVGEMLEIELPNGEKMKIGANSTENQLFSMLNNSDFVVSADKTQGWITLDRVYFTTGSDELTATSQNQLDNIVALLKAFPGTEVKLGGYTDNTGSQQINQPLSEGRAKSVMNKIGNAGVDVARLAAEGYGSEHPLCPANDSDVCKAKNRRVDIRITKK</sequence>
<dbReference type="Proteomes" id="UP001152599">
    <property type="component" value="Unassembled WGS sequence"/>
</dbReference>
<evidence type="ECO:0000256" key="1">
    <source>
        <dbReference type="ARBA" id="ARBA00004442"/>
    </source>
</evidence>